<evidence type="ECO:0000313" key="2">
    <source>
        <dbReference type="Proteomes" id="UP001396334"/>
    </source>
</evidence>
<sequence length="71" mass="8225">MYDFSFFLFGFEEEDDVNCCFLGRYMPWFGSNRFDFGRYVGTLPLLRSLAIGEADGRLGNRSILAFSYNDP</sequence>
<organism evidence="1 2">
    <name type="scientific">Hibiscus sabdariffa</name>
    <name type="common">roselle</name>
    <dbReference type="NCBI Taxonomy" id="183260"/>
    <lineage>
        <taxon>Eukaryota</taxon>
        <taxon>Viridiplantae</taxon>
        <taxon>Streptophyta</taxon>
        <taxon>Embryophyta</taxon>
        <taxon>Tracheophyta</taxon>
        <taxon>Spermatophyta</taxon>
        <taxon>Magnoliopsida</taxon>
        <taxon>eudicotyledons</taxon>
        <taxon>Gunneridae</taxon>
        <taxon>Pentapetalae</taxon>
        <taxon>rosids</taxon>
        <taxon>malvids</taxon>
        <taxon>Malvales</taxon>
        <taxon>Malvaceae</taxon>
        <taxon>Malvoideae</taxon>
        <taxon>Hibiscus</taxon>
    </lineage>
</organism>
<gene>
    <name evidence="1" type="ORF">V6N11_017276</name>
</gene>
<proteinExistence type="predicted"/>
<name>A0ABR2TXU1_9ROSI</name>
<dbReference type="EMBL" id="JBBPBN010000004">
    <property type="protein sequence ID" value="KAK9042197.1"/>
    <property type="molecule type" value="Genomic_DNA"/>
</dbReference>
<reference evidence="1 2" key="1">
    <citation type="journal article" date="2024" name="G3 (Bethesda)">
        <title>Genome assembly of Hibiscus sabdariffa L. provides insights into metabolisms of medicinal natural products.</title>
        <authorList>
            <person name="Kim T."/>
        </authorList>
    </citation>
    <scope>NUCLEOTIDE SEQUENCE [LARGE SCALE GENOMIC DNA]</scope>
    <source>
        <strain evidence="1">TK-2024</strain>
        <tissue evidence="1">Old leaves</tissue>
    </source>
</reference>
<comment type="caution">
    <text evidence="1">The sequence shown here is derived from an EMBL/GenBank/DDBJ whole genome shotgun (WGS) entry which is preliminary data.</text>
</comment>
<dbReference type="Proteomes" id="UP001396334">
    <property type="component" value="Unassembled WGS sequence"/>
</dbReference>
<evidence type="ECO:0000313" key="1">
    <source>
        <dbReference type="EMBL" id="KAK9042197.1"/>
    </source>
</evidence>
<keyword evidence="2" id="KW-1185">Reference proteome</keyword>
<accession>A0ABR2TXU1</accession>
<protein>
    <submittedName>
        <fullName evidence="1">Uncharacterized protein</fullName>
    </submittedName>
</protein>